<comment type="caution">
    <text evidence="1">The sequence shown here is derived from an EMBL/GenBank/DDBJ whole genome shotgun (WGS) entry which is preliminary data.</text>
</comment>
<dbReference type="EMBL" id="BPLR01016417">
    <property type="protein sequence ID" value="GIY83700.1"/>
    <property type="molecule type" value="Genomic_DNA"/>
</dbReference>
<dbReference type="Proteomes" id="UP001054945">
    <property type="component" value="Unassembled WGS sequence"/>
</dbReference>
<protein>
    <submittedName>
        <fullName evidence="1">Uncharacterized protein</fullName>
    </submittedName>
</protein>
<evidence type="ECO:0000313" key="1">
    <source>
        <dbReference type="EMBL" id="GIY83700.1"/>
    </source>
</evidence>
<proteinExistence type="predicted"/>
<reference evidence="1 2" key="1">
    <citation type="submission" date="2021-06" db="EMBL/GenBank/DDBJ databases">
        <title>Caerostris extrusa draft genome.</title>
        <authorList>
            <person name="Kono N."/>
            <person name="Arakawa K."/>
        </authorList>
    </citation>
    <scope>NUCLEOTIDE SEQUENCE [LARGE SCALE GENOMIC DNA]</scope>
</reference>
<dbReference type="AlphaFoldDB" id="A0AAV4WQ71"/>
<gene>
    <name evidence="1" type="ORF">CEXT_510771</name>
</gene>
<name>A0AAV4WQ71_CAEEX</name>
<organism evidence="1 2">
    <name type="scientific">Caerostris extrusa</name>
    <name type="common">Bark spider</name>
    <name type="synonym">Caerostris bankana</name>
    <dbReference type="NCBI Taxonomy" id="172846"/>
    <lineage>
        <taxon>Eukaryota</taxon>
        <taxon>Metazoa</taxon>
        <taxon>Ecdysozoa</taxon>
        <taxon>Arthropoda</taxon>
        <taxon>Chelicerata</taxon>
        <taxon>Arachnida</taxon>
        <taxon>Araneae</taxon>
        <taxon>Araneomorphae</taxon>
        <taxon>Entelegynae</taxon>
        <taxon>Araneoidea</taxon>
        <taxon>Araneidae</taxon>
        <taxon>Caerostris</taxon>
    </lineage>
</organism>
<accession>A0AAV4WQ71</accession>
<sequence length="97" mass="11305">MIPTFSSFSKESSQNKLWLIFRAISQKSFTPGVRVMCGYGQEQSFSDKTQPPWRAPPFYLTPPSPCDCPLFIRTSPYLLITVQQIKCDLHRDRFRTR</sequence>
<evidence type="ECO:0000313" key="2">
    <source>
        <dbReference type="Proteomes" id="UP001054945"/>
    </source>
</evidence>
<keyword evidence="2" id="KW-1185">Reference proteome</keyword>